<evidence type="ECO:0000313" key="3">
    <source>
        <dbReference type="Proteomes" id="UP001300745"/>
    </source>
</evidence>
<evidence type="ECO:0000313" key="2">
    <source>
        <dbReference type="EMBL" id="MCX2938218.1"/>
    </source>
</evidence>
<reference evidence="2 3" key="1">
    <citation type="submission" date="2022-11" db="EMBL/GenBank/DDBJ databases">
        <title>Mycobacterium sp. nov.</title>
        <authorList>
            <person name="Papic B."/>
            <person name="Spicic S."/>
            <person name="Duvnjak S."/>
        </authorList>
    </citation>
    <scope>NUCLEOTIDE SEQUENCE [LARGE SCALE GENOMIC DNA]</scope>
    <source>
        <strain evidence="2 3">CVI_P4</strain>
    </source>
</reference>
<feature type="domain" description="PE" evidence="1">
    <location>
        <begin position="8"/>
        <end position="90"/>
    </location>
</feature>
<organism evidence="2 3">
    <name type="scientific">Mycobacterium pinniadriaticum</name>
    <dbReference type="NCBI Taxonomy" id="2994102"/>
    <lineage>
        <taxon>Bacteria</taxon>
        <taxon>Bacillati</taxon>
        <taxon>Actinomycetota</taxon>
        <taxon>Actinomycetes</taxon>
        <taxon>Mycobacteriales</taxon>
        <taxon>Mycobacteriaceae</taxon>
        <taxon>Mycobacterium</taxon>
    </lineage>
</organism>
<dbReference type="InterPro" id="IPR000084">
    <property type="entry name" value="PE-PGRS_N"/>
</dbReference>
<evidence type="ECO:0000259" key="1">
    <source>
        <dbReference type="Pfam" id="PF00934"/>
    </source>
</evidence>
<dbReference type="RefSeq" id="WP_265997847.1">
    <property type="nucleotide sequence ID" value="NZ_JAPJDN010000012.1"/>
</dbReference>
<dbReference type="EMBL" id="JAPJDO010000012">
    <property type="protein sequence ID" value="MCX2938218.1"/>
    <property type="molecule type" value="Genomic_DNA"/>
</dbReference>
<dbReference type="Pfam" id="PF00934">
    <property type="entry name" value="PE"/>
    <property type="match status" value="1"/>
</dbReference>
<name>A0ABT3SGE6_9MYCO</name>
<accession>A0ABT3SGE6</accession>
<comment type="caution">
    <text evidence="2">The sequence shown here is derived from an EMBL/GenBank/DDBJ whole genome shotgun (WGS) entry which is preliminary data.</text>
</comment>
<sequence>MLFVDTPLVAAQGATEAAGAAATGGMLAGAAPAMVVPIPMGGEEVSMLFAQAIAAHSAEYLAATGVGVAQRELFAASAGTSAAAYEVTDLTAAAQLAL</sequence>
<proteinExistence type="predicted"/>
<dbReference type="Proteomes" id="UP001300745">
    <property type="component" value="Unassembled WGS sequence"/>
</dbReference>
<gene>
    <name evidence="2" type="ORF">ORI27_16035</name>
</gene>
<keyword evidence="3" id="KW-1185">Reference proteome</keyword>
<protein>
    <submittedName>
        <fullName evidence="2">PE domain-containing protein</fullName>
    </submittedName>
</protein>